<dbReference type="EMBL" id="CP015136">
    <property type="protein sequence ID" value="AMY10769.1"/>
    <property type="molecule type" value="Genomic_DNA"/>
</dbReference>
<keyword evidence="4" id="KW-1185">Reference proteome</keyword>
<dbReference type="Gene3D" id="1.20.1290.10">
    <property type="entry name" value="AhpD-like"/>
    <property type="match status" value="1"/>
</dbReference>
<dbReference type="EC" id="3.1.1.24" evidence="3"/>
<dbReference type="PRINTS" id="PR00111">
    <property type="entry name" value="ABHYDROLASE"/>
</dbReference>
<dbReference type="SUPFAM" id="SSF69118">
    <property type="entry name" value="AhpD-like"/>
    <property type="match status" value="1"/>
</dbReference>
<keyword evidence="3" id="KW-0378">Hydrolase</keyword>
<dbReference type="Proteomes" id="UP000076079">
    <property type="component" value="Chromosome"/>
</dbReference>
<dbReference type="Gene3D" id="3.40.50.1820">
    <property type="entry name" value="alpha/beta hydrolase"/>
    <property type="match status" value="1"/>
</dbReference>
<proteinExistence type="predicted"/>
<evidence type="ECO:0000313" key="3">
    <source>
        <dbReference type="EMBL" id="AMY10769.1"/>
    </source>
</evidence>
<dbReference type="InterPro" id="IPR003779">
    <property type="entry name" value="CMD-like"/>
</dbReference>
<dbReference type="InterPro" id="IPR029032">
    <property type="entry name" value="AhpD-like"/>
</dbReference>
<dbReference type="InterPro" id="IPR052512">
    <property type="entry name" value="4CMD/NDH-1_regulator"/>
</dbReference>
<dbReference type="PANTHER" id="PTHR33570:SF2">
    <property type="entry name" value="CARBOXYMUCONOLACTONE DECARBOXYLASE-LIKE DOMAIN-CONTAINING PROTEIN"/>
    <property type="match status" value="1"/>
</dbReference>
<protein>
    <submittedName>
        <fullName evidence="3">3-oxoadipate enol-lactonase 2</fullName>
        <ecNumber evidence="3">3.1.1.24</ecNumber>
    </submittedName>
</protein>
<dbReference type="SUPFAM" id="SSF53474">
    <property type="entry name" value="alpha/beta-Hydrolases"/>
    <property type="match status" value="1"/>
</dbReference>
<feature type="domain" description="AB hydrolase-1" evidence="1">
    <location>
        <begin position="22"/>
        <end position="240"/>
    </location>
</feature>
<dbReference type="Pfam" id="PF02627">
    <property type="entry name" value="CMD"/>
    <property type="match status" value="1"/>
</dbReference>
<evidence type="ECO:0000259" key="1">
    <source>
        <dbReference type="Pfam" id="PF00561"/>
    </source>
</evidence>
<dbReference type="InterPro" id="IPR029058">
    <property type="entry name" value="AB_hydrolase_fold"/>
</dbReference>
<organism evidence="3 4">
    <name type="scientific">Luteitalea pratensis</name>
    <dbReference type="NCBI Taxonomy" id="1855912"/>
    <lineage>
        <taxon>Bacteria</taxon>
        <taxon>Pseudomonadati</taxon>
        <taxon>Acidobacteriota</taxon>
        <taxon>Vicinamibacteria</taxon>
        <taxon>Vicinamibacterales</taxon>
        <taxon>Vicinamibacteraceae</taxon>
        <taxon>Luteitalea</taxon>
    </lineage>
</organism>
<name>A0A143PSF3_LUTPR</name>
<sequence>MAIAYLDGVRVYYRLEGAAGRPVVALSHALGLDHTMWDPQIPALTAQLRVLRYDLRGHGGSDATPGDYTVERLGRDALALLDRLRLDRVSWCGGSLGGMVGQWLAAHAGDRLSDLILANTSPRIADPPGMEARRRAVLDGGTRAIVDTAMPRFFGDALVGANPPRIASARETFLATDPVGYAGCCAALRDFDGTELLSLITARTLVVSGDADVSMPWEAHGAVLAAAMPNATVVRLATAHASNLVLPRTFTRTLLEFLSSDPRDAFEAGLDIRRAVLGDDYVAARIATTTDLTHDYQRWITQFAWGGIWTRPGLDLHTRRLIVLAIAAALGRWEEFRLHLEAGLAADVEWADVEEVLLQTGVYAGVPAANTAFTIASEVRGRQQEKRPTSGSA</sequence>
<gene>
    <name evidence="3" type="primary">catD</name>
    <name evidence="3" type="ORF">LuPra_04010</name>
</gene>
<accession>A0A143PSF3</accession>
<evidence type="ECO:0000313" key="4">
    <source>
        <dbReference type="Proteomes" id="UP000076079"/>
    </source>
</evidence>
<dbReference type="RefSeq" id="WP_110172377.1">
    <property type="nucleotide sequence ID" value="NZ_CP015136.1"/>
</dbReference>
<reference evidence="4" key="2">
    <citation type="submission" date="2016-04" db="EMBL/GenBank/DDBJ databases">
        <title>First Complete Genome Sequence of a Subdivision 6 Acidobacterium.</title>
        <authorList>
            <person name="Huang S."/>
            <person name="Vieira S."/>
            <person name="Bunk B."/>
            <person name="Riedel T."/>
            <person name="Sproeer C."/>
            <person name="Overmann J."/>
        </authorList>
    </citation>
    <scope>NUCLEOTIDE SEQUENCE [LARGE SCALE GENOMIC DNA]</scope>
    <source>
        <strain evidence="4">DSM 100886 HEG_-6_39</strain>
    </source>
</reference>
<reference evidence="3 4" key="1">
    <citation type="journal article" date="2016" name="Genome Announc.">
        <title>First Complete Genome Sequence of a Subdivision 6 Acidobacterium Strain.</title>
        <authorList>
            <person name="Huang S."/>
            <person name="Vieira S."/>
            <person name="Bunk B."/>
            <person name="Riedel T."/>
            <person name="Sproer C."/>
            <person name="Overmann J."/>
        </authorList>
    </citation>
    <scope>NUCLEOTIDE SEQUENCE [LARGE SCALE GENOMIC DNA]</scope>
    <source>
        <strain evidence="4">DSM 100886 HEG_-6_39</strain>
    </source>
</reference>
<dbReference type="PATRIC" id="fig|1813736.3.peg.4240"/>
<dbReference type="PANTHER" id="PTHR33570">
    <property type="entry name" value="4-CARBOXYMUCONOLACTONE DECARBOXYLASE FAMILY PROTEIN"/>
    <property type="match status" value="1"/>
</dbReference>
<feature type="domain" description="Carboxymuconolactone decarboxylase-like" evidence="2">
    <location>
        <begin position="295"/>
        <end position="377"/>
    </location>
</feature>
<dbReference type="STRING" id="1855912.LuPra_04010"/>
<dbReference type="InterPro" id="IPR000073">
    <property type="entry name" value="AB_hydrolase_1"/>
</dbReference>
<dbReference type="AlphaFoldDB" id="A0A143PSF3"/>
<dbReference type="Pfam" id="PF00561">
    <property type="entry name" value="Abhydrolase_1"/>
    <property type="match status" value="1"/>
</dbReference>
<dbReference type="OrthoDB" id="252464at2"/>
<dbReference type="GO" id="GO:0047570">
    <property type="term" value="F:3-oxoadipate enol-lactonase activity"/>
    <property type="evidence" value="ECO:0007669"/>
    <property type="project" value="UniProtKB-EC"/>
</dbReference>
<dbReference type="GO" id="GO:0051920">
    <property type="term" value="F:peroxiredoxin activity"/>
    <property type="evidence" value="ECO:0007669"/>
    <property type="project" value="InterPro"/>
</dbReference>
<dbReference type="KEGG" id="abac:LuPra_04010"/>
<evidence type="ECO:0000259" key="2">
    <source>
        <dbReference type="Pfam" id="PF02627"/>
    </source>
</evidence>